<keyword evidence="3" id="KW-1185">Reference proteome</keyword>
<dbReference type="EMBL" id="BGZK01000442">
    <property type="protein sequence ID" value="GBP43771.1"/>
    <property type="molecule type" value="Genomic_DNA"/>
</dbReference>
<protein>
    <submittedName>
        <fullName evidence="2">Uncharacterized protein</fullName>
    </submittedName>
</protein>
<gene>
    <name evidence="2" type="ORF">EVAR_28946_1</name>
</gene>
<dbReference type="Proteomes" id="UP000299102">
    <property type="component" value="Unassembled WGS sequence"/>
</dbReference>
<name>A0A4C1VY83_EUMVA</name>
<feature type="region of interest" description="Disordered" evidence="1">
    <location>
        <begin position="94"/>
        <end position="117"/>
    </location>
</feature>
<sequence>MTVDRLEKLQKQRTGYSEQCAGVRSFENKQKRQQHDPNDALIVILVNNRGMSICHPKLGFGLRACPAVWTSHYTSTAGVGIHTRFPRRTVPGHLQPTFDPDQVVNPPSSGRPTLPRPICGRRSSTFHLQLISSTSDVTCPLPFKLNNSVRHVGRSGCSTDVDAFVKYEN</sequence>
<accession>A0A4C1VY83</accession>
<evidence type="ECO:0000313" key="2">
    <source>
        <dbReference type="EMBL" id="GBP43771.1"/>
    </source>
</evidence>
<comment type="caution">
    <text evidence="2">The sequence shown here is derived from an EMBL/GenBank/DDBJ whole genome shotgun (WGS) entry which is preliminary data.</text>
</comment>
<organism evidence="2 3">
    <name type="scientific">Eumeta variegata</name>
    <name type="common">Bagworm moth</name>
    <name type="synonym">Eumeta japonica</name>
    <dbReference type="NCBI Taxonomy" id="151549"/>
    <lineage>
        <taxon>Eukaryota</taxon>
        <taxon>Metazoa</taxon>
        <taxon>Ecdysozoa</taxon>
        <taxon>Arthropoda</taxon>
        <taxon>Hexapoda</taxon>
        <taxon>Insecta</taxon>
        <taxon>Pterygota</taxon>
        <taxon>Neoptera</taxon>
        <taxon>Endopterygota</taxon>
        <taxon>Lepidoptera</taxon>
        <taxon>Glossata</taxon>
        <taxon>Ditrysia</taxon>
        <taxon>Tineoidea</taxon>
        <taxon>Psychidae</taxon>
        <taxon>Oiketicinae</taxon>
        <taxon>Eumeta</taxon>
    </lineage>
</organism>
<dbReference type="AlphaFoldDB" id="A0A4C1VY83"/>
<proteinExistence type="predicted"/>
<reference evidence="2 3" key="1">
    <citation type="journal article" date="2019" name="Commun. Biol.">
        <title>The bagworm genome reveals a unique fibroin gene that provides high tensile strength.</title>
        <authorList>
            <person name="Kono N."/>
            <person name="Nakamura H."/>
            <person name="Ohtoshi R."/>
            <person name="Tomita M."/>
            <person name="Numata K."/>
            <person name="Arakawa K."/>
        </authorList>
    </citation>
    <scope>NUCLEOTIDE SEQUENCE [LARGE SCALE GENOMIC DNA]</scope>
</reference>
<evidence type="ECO:0000256" key="1">
    <source>
        <dbReference type="SAM" id="MobiDB-lite"/>
    </source>
</evidence>
<evidence type="ECO:0000313" key="3">
    <source>
        <dbReference type="Proteomes" id="UP000299102"/>
    </source>
</evidence>